<proteinExistence type="predicted"/>
<protein>
    <submittedName>
        <fullName evidence="2">Uncharacterized protein</fullName>
    </submittedName>
</protein>
<sequence length="105" mass="11779">MGNSASKTRRFKNTVESSIKQVKSVKEQSVPENNNDIDTEFLKRVQQFGITQKQVDPTPIQTDNRAVQQVTSRSSLKTGIPPVEIAELIRSKDPKVKDLTNITLL</sequence>
<keyword evidence="3" id="KW-1185">Reference proteome</keyword>
<evidence type="ECO:0000256" key="1">
    <source>
        <dbReference type="SAM" id="MobiDB-lite"/>
    </source>
</evidence>
<gene>
    <name evidence="2" type="ORF">CANCADRAFT_3870</name>
</gene>
<name>A0A1E4TBV3_9ASCO</name>
<dbReference type="AlphaFoldDB" id="A0A1E4TBV3"/>
<evidence type="ECO:0000313" key="2">
    <source>
        <dbReference type="EMBL" id="ODV89240.1"/>
    </source>
</evidence>
<accession>A0A1E4TBV3</accession>
<reference evidence="3" key="1">
    <citation type="submission" date="2016-02" db="EMBL/GenBank/DDBJ databases">
        <title>Comparative genomics of biotechnologically important yeasts.</title>
        <authorList>
            <consortium name="DOE Joint Genome Institute"/>
            <person name="Riley R."/>
            <person name="Haridas S."/>
            <person name="Wolfe K.H."/>
            <person name="Lopes M.R."/>
            <person name="Hittinger C.T."/>
            <person name="Goker M."/>
            <person name="Salamov A."/>
            <person name="Wisecaver J."/>
            <person name="Long T.M."/>
            <person name="Aerts A.L."/>
            <person name="Barry K."/>
            <person name="Choi C."/>
            <person name="Clum A."/>
            <person name="Coughlan A.Y."/>
            <person name="Deshpande S."/>
            <person name="Douglass A.P."/>
            <person name="Hanson S.J."/>
            <person name="Klenk H.-P."/>
            <person name="Labutti K."/>
            <person name="Lapidus A."/>
            <person name="Lindquist E."/>
            <person name="Lipzen A."/>
            <person name="Meier-Kolthoff J.P."/>
            <person name="Ohm R.A."/>
            <person name="Otillar R.P."/>
            <person name="Pangilinan J."/>
            <person name="Peng Y."/>
            <person name="Rokas A."/>
            <person name="Rosa C.A."/>
            <person name="Scheuner C."/>
            <person name="Sibirny A.A."/>
            <person name="Slot J.C."/>
            <person name="Stielow J.B."/>
            <person name="Sun H."/>
            <person name="Kurtzman C.P."/>
            <person name="Blackwell M."/>
            <person name="Jeffries T.W."/>
            <person name="Grigoriev I.V."/>
        </authorList>
    </citation>
    <scope>NUCLEOTIDE SEQUENCE [LARGE SCALE GENOMIC DNA]</scope>
    <source>
        <strain evidence="3">NRRL Y-17796</strain>
    </source>
</reference>
<organism evidence="2 3">
    <name type="scientific">Tortispora caseinolytica NRRL Y-17796</name>
    <dbReference type="NCBI Taxonomy" id="767744"/>
    <lineage>
        <taxon>Eukaryota</taxon>
        <taxon>Fungi</taxon>
        <taxon>Dikarya</taxon>
        <taxon>Ascomycota</taxon>
        <taxon>Saccharomycotina</taxon>
        <taxon>Trigonopsidomycetes</taxon>
        <taxon>Trigonopsidales</taxon>
        <taxon>Trigonopsidaceae</taxon>
        <taxon>Tortispora</taxon>
    </lineage>
</organism>
<dbReference type="EMBL" id="KV453843">
    <property type="protein sequence ID" value="ODV89240.1"/>
    <property type="molecule type" value="Genomic_DNA"/>
</dbReference>
<evidence type="ECO:0000313" key="3">
    <source>
        <dbReference type="Proteomes" id="UP000095023"/>
    </source>
</evidence>
<dbReference type="Proteomes" id="UP000095023">
    <property type="component" value="Unassembled WGS sequence"/>
</dbReference>
<feature type="region of interest" description="Disordered" evidence="1">
    <location>
        <begin position="1"/>
        <end position="36"/>
    </location>
</feature>